<feature type="transmembrane region" description="Helical" evidence="1">
    <location>
        <begin position="38"/>
        <end position="56"/>
    </location>
</feature>
<dbReference type="AlphaFoldDB" id="C9LRF0"/>
<organism evidence="2 3">
    <name type="scientific">Selenomonas sputigena (strain ATCC 35185 / DSM 20758 / CCUG 44933 / VPI D19B-28)</name>
    <dbReference type="NCBI Taxonomy" id="546271"/>
    <lineage>
        <taxon>Bacteria</taxon>
        <taxon>Bacillati</taxon>
        <taxon>Bacillota</taxon>
        <taxon>Negativicutes</taxon>
        <taxon>Selenomonadales</taxon>
        <taxon>Selenomonadaceae</taxon>
        <taxon>Selenomonas</taxon>
    </lineage>
</organism>
<gene>
    <name evidence="2" type="ORF">SELSPUOL_00002</name>
</gene>
<dbReference type="Proteomes" id="UP000003505">
    <property type="component" value="Unassembled WGS sequence"/>
</dbReference>
<protein>
    <submittedName>
        <fullName evidence="2">Uncharacterized protein</fullName>
    </submittedName>
</protein>
<dbReference type="EMBL" id="ACKP02000001">
    <property type="protein sequence ID" value="EEX78560.1"/>
    <property type="molecule type" value="Genomic_DNA"/>
</dbReference>
<reference evidence="2 3" key="1">
    <citation type="submission" date="2009-09" db="EMBL/GenBank/DDBJ databases">
        <authorList>
            <person name="Weinstock G."/>
            <person name="Sodergren E."/>
            <person name="Clifton S."/>
            <person name="Fulton L."/>
            <person name="Fulton B."/>
            <person name="Courtney L."/>
            <person name="Fronick C."/>
            <person name="Harrison M."/>
            <person name="Strong C."/>
            <person name="Farmer C."/>
            <person name="Delahaunty K."/>
            <person name="Markovic C."/>
            <person name="Hall O."/>
            <person name="Minx P."/>
            <person name="Tomlinson C."/>
            <person name="Mitreva M."/>
            <person name="Nelson J."/>
            <person name="Hou S."/>
            <person name="Wollam A."/>
            <person name="Pepin K.H."/>
            <person name="Johnson M."/>
            <person name="Bhonagiri V."/>
            <person name="Nash W.E."/>
            <person name="Warren W."/>
            <person name="Chinwalla A."/>
            <person name="Mardis E.R."/>
            <person name="Wilson R.K."/>
        </authorList>
    </citation>
    <scope>NUCLEOTIDE SEQUENCE [LARGE SCALE GENOMIC DNA]</scope>
    <source>
        <strain evidence="3">ATCC 35185 / DSM 20758 / VPI D19B-28</strain>
    </source>
</reference>
<evidence type="ECO:0000256" key="1">
    <source>
        <dbReference type="SAM" id="Phobius"/>
    </source>
</evidence>
<keyword evidence="1" id="KW-1133">Transmembrane helix</keyword>
<keyword evidence="1" id="KW-0472">Membrane</keyword>
<name>C9LRF0_SELS3</name>
<evidence type="ECO:0000313" key="3">
    <source>
        <dbReference type="Proteomes" id="UP000003505"/>
    </source>
</evidence>
<sequence length="57" mass="6615">MLFRVDKLLFFGYLIAKEAVRLLFQGELDSVGCEKQDSFFFMTFLLTFPINFAIVAL</sequence>
<proteinExistence type="predicted"/>
<accession>C9LRF0</accession>
<comment type="caution">
    <text evidence="2">The sequence shown here is derived from an EMBL/GenBank/DDBJ whole genome shotgun (WGS) entry which is preliminary data.</text>
</comment>
<keyword evidence="1" id="KW-0812">Transmembrane</keyword>
<evidence type="ECO:0000313" key="2">
    <source>
        <dbReference type="EMBL" id="EEX78560.1"/>
    </source>
</evidence>